<sequence>MRFSNTTQKTKVIGLLIGAVLALSSCEGELEVVQSINEEFAGIEHIEIDASFMEINYAGKSDQTTVKLDGLLESSRPGNFSIDYRQEGTTLFIELDKNGMFGAGNHRAVVTLVGPKYMDLNVESGSGETVVSGVESPTLAINTSSGKIQVEALKVPTIQLQVNSGSIEGYNLIGNVDAWTSSGQIEIEQMEGNFNVEASSGSIDVRDLAGKLNVTLNSGNLDLANVAEIESLKVSSGNISGSGVGLGPKTKLASSSGRISIRTNSNLSDYNYDFEAGSGKVVVGESSSSGTLKINNGAPTTISGSVSSGYIEIKN</sequence>
<dbReference type="EMBL" id="BAAAFI010000001">
    <property type="protein sequence ID" value="GAA0877124.1"/>
    <property type="molecule type" value="Genomic_DNA"/>
</dbReference>
<dbReference type="Proteomes" id="UP001500469">
    <property type="component" value="Unassembled WGS sequence"/>
</dbReference>
<reference evidence="3" key="1">
    <citation type="journal article" date="2019" name="Int. J. Syst. Evol. Microbiol.">
        <title>The Global Catalogue of Microorganisms (GCM) 10K type strain sequencing project: providing services to taxonomists for standard genome sequencing and annotation.</title>
        <authorList>
            <consortium name="The Broad Institute Genomics Platform"/>
            <consortium name="The Broad Institute Genome Sequencing Center for Infectious Disease"/>
            <person name="Wu L."/>
            <person name="Ma J."/>
        </authorList>
    </citation>
    <scope>NUCLEOTIDE SEQUENCE [LARGE SCALE GENOMIC DNA]</scope>
    <source>
        <strain evidence="3">JCM 16112</strain>
    </source>
</reference>
<organism evidence="2 3">
    <name type="scientific">Algoriphagus jejuensis</name>
    <dbReference type="NCBI Taxonomy" id="419934"/>
    <lineage>
        <taxon>Bacteria</taxon>
        <taxon>Pseudomonadati</taxon>
        <taxon>Bacteroidota</taxon>
        <taxon>Cytophagia</taxon>
        <taxon>Cytophagales</taxon>
        <taxon>Cyclobacteriaceae</taxon>
        <taxon>Algoriphagus</taxon>
    </lineage>
</organism>
<comment type="caution">
    <text evidence="2">The sequence shown here is derived from an EMBL/GenBank/DDBJ whole genome shotgun (WGS) entry which is preliminary data.</text>
</comment>
<accession>A0ABP3Y8F7</accession>
<keyword evidence="3" id="KW-1185">Reference proteome</keyword>
<dbReference type="PROSITE" id="PS51257">
    <property type="entry name" value="PROKAR_LIPOPROTEIN"/>
    <property type="match status" value="1"/>
</dbReference>
<name>A0ABP3Y8F7_9BACT</name>
<dbReference type="PANTHER" id="PTHR34094:SF1">
    <property type="entry name" value="PROTEIN FAM185A"/>
    <property type="match status" value="1"/>
</dbReference>
<gene>
    <name evidence="2" type="ORF">GCM10009119_00920</name>
</gene>
<dbReference type="PANTHER" id="PTHR34094">
    <property type="match status" value="1"/>
</dbReference>
<evidence type="ECO:0000313" key="3">
    <source>
        <dbReference type="Proteomes" id="UP001500469"/>
    </source>
</evidence>
<proteinExistence type="predicted"/>
<dbReference type="RefSeq" id="WP_343847819.1">
    <property type="nucleotide sequence ID" value="NZ_BAAAFI010000001.1"/>
</dbReference>
<dbReference type="InterPro" id="IPR025164">
    <property type="entry name" value="Toastrack_DUF4097"/>
</dbReference>
<protein>
    <recommendedName>
        <fullName evidence="1">DUF4097 domain-containing protein</fullName>
    </recommendedName>
</protein>
<feature type="domain" description="DUF4097" evidence="1">
    <location>
        <begin position="46"/>
        <end position="223"/>
    </location>
</feature>
<dbReference type="Pfam" id="PF13349">
    <property type="entry name" value="DUF4097"/>
    <property type="match status" value="1"/>
</dbReference>
<evidence type="ECO:0000313" key="2">
    <source>
        <dbReference type="EMBL" id="GAA0877124.1"/>
    </source>
</evidence>
<evidence type="ECO:0000259" key="1">
    <source>
        <dbReference type="Pfam" id="PF13349"/>
    </source>
</evidence>